<dbReference type="Proteomes" id="UP000321685">
    <property type="component" value="Unassembled WGS sequence"/>
</dbReference>
<protein>
    <submittedName>
        <fullName evidence="1">Uncharacterized protein</fullName>
    </submittedName>
</protein>
<accession>A0A511DH99</accession>
<sequence>MKIHVTNRHRTTAMIEMPAWSFRVLCPSWLFTAQPGPPTASRPVRVVVVPSVTGVGVGSAAFDVDIGQGTHDPGP</sequence>
<gene>
    <name evidence="1" type="ORF">PSU4_28410</name>
</gene>
<evidence type="ECO:0000313" key="2">
    <source>
        <dbReference type="Proteomes" id="UP000321685"/>
    </source>
</evidence>
<reference evidence="1 2" key="1">
    <citation type="submission" date="2019-07" db="EMBL/GenBank/DDBJ databases">
        <title>Whole genome shotgun sequence of Pseudonocardia sulfidoxydans NBRC 16205.</title>
        <authorList>
            <person name="Hosoyama A."/>
            <person name="Uohara A."/>
            <person name="Ohji S."/>
            <person name="Ichikawa N."/>
        </authorList>
    </citation>
    <scope>NUCLEOTIDE SEQUENCE [LARGE SCALE GENOMIC DNA]</scope>
    <source>
        <strain evidence="1 2">NBRC 16205</strain>
    </source>
</reference>
<organism evidence="1 2">
    <name type="scientific">Pseudonocardia sulfidoxydans NBRC 16205</name>
    <dbReference type="NCBI Taxonomy" id="1223511"/>
    <lineage>
        <taxon>Bacteria</taxon>
        <taxon>Bacillati</taxon>
        <taxon>Actinomycetota</taxon>
        <taxon>Actinomycetes</taxon>
        <taxon>Pseudonocardiales</taxon>
        <taxon>Pseudonocardiaceae</taxon>
        <taxon>Pseudonocardia</taxon>
    </lineage>
</organism>
<comment type="caution">
    <text evidence="1">The sequence shown here is derived from an EMBL/GenBank/DDBJ whole genome shotgun (WGS) entry which is preliminary data.</text>
</comment>
<keyword evidence="2" id="KW-1185">Reference proteome</keyword>
<name>A0A511DH99_9PSEU</name>
<evidence type="ECO:0000313" key="1">
    <source>
        <dbReference type="EMBL" id="GEL23887.1"/>
    </source>
</evidence>
<dbReference type="EMBL" id="BJVJ01000025">
    <property type="protein sequence ID" value="GEL23887.1"/>
    <property type="molecule type" value="Genomic_DNA"/>
</dbReference>
<dbReference type="AlphaFoldDB" id="A0A511DH99"/>
<proteinExistence type="predicted"/>